<organism evidence="3 4">
    <name type="scientific">Nocardia acididurans</name>
    <dbReference type="NCBI Taxonomy" id="2802282"/>
    <lineage>
        <taxon>Bacteria</taxon>
        <taxon>Bacillati</taxon>
        <taxon>Actinomycetota</taxon>
        <taxon>Actinomycetes</taxon>
        <taxon>Mycobacteriales</taxon>
        <taxon>Nocardiaceae</taxon>
        <taxon>Nocardia</taxon>
    </lineage>
</organism>
<name>A0ABS1MH52_9NOCA</name>
<feature type="transmembrane region" description="Helical" evidence="2">
    <location>
        <begin position="26"/>
        <end position="44"/>
    </location>
</feature>
<feature type="compositionally biased region" description="Polar residues" evidence="1">
    <location>
        <begin position="1"/>
        <end position="11"/>
    </location>
</feature>
<reference evidence="3 4" key="1">
    <citation type="submission" date="2021-01" db="EMBL/GenBank/DDBJ databases">
        <title>WGS of actinomycetes isolated from Thailand.</title>
        <authorList>
            <person name="Thawai C."/>
        </authorList>
    </citation>
    <scope>NUCLEOTIDE SEQUENCE [LARGE SCALE GENOMIC DNA]</scope>
    <source>
        <strain evidence="3 4">LPG 2</strain>
    </source>
</reference>
<evidence type="ECO:0000256" key="2">
    <source>
        <dbReference type="SAM" id="Phobius"/>
    </source>
</evidence>
<keyword evidence="2" id="KW-1133">Transmembrane helix</keyword>
<sequence length="86" mass="9225">MTSAADMQTATGAAGERESNSMVKSVAALVVGVVMLVVAFANLSRIPGWADDHGAIWVYLGFFVFMSIAGRLFWNGADELVKRMRG</sequence>
<proteinExistence type="predicted"/>
<accession>A0ABS1MH52</accession>
<evidence type="ECO:0000313" key="4">
    <source>
        <dbReference type="Proteomes" id="UP000602198"/>
    </source>
</evidence>
<evidence type="ECO:0000256" key="1">
    <source>
        <dbReference type="SAM" id="MobiDB-lite"/>
    </source>
</evidence>
<dbReference type="Proteomes" id="UP000602198">
    <property type="component" value="Unassembled WGS sequence"/>
</dbReference>
<keyword evidence="2" id="KW-0472">Membrane</keyword>
<evidence type="ECO:0000313" key="3">
    <source>
        <dbReference type="EMBL" id="MBL1079596.1"/>
    </source>
</evidence>
<feature type="transmembrane region" description="Helical" evidence="2">
    <location>
        <begin position="56"/>
        <end position="74"/>
    </location>
</feature>
<dbReference type="RefSeq" id="WP_201956473.1">
    <property type="nucleotide sequence ID" value="NZ_JAERRJ010000017.1"/>
</dbReference>
<dbReference type="EMBL" id="JAERRJ010000017">
    <property type="protein sequence ID" value="MBL1079596.1"/>
    <property type="molecule type" value="Genomic_DNA"/>
</dbReference>
<comment type="caution">
    <text evidence="3">The sequence shown here is derived from an EMBL/GenBank/DDBJ whole genome shotgun (WGS) entry which is preliminary data.</text>
</comment>
<keyword evidence="2" id="KW-0812">Transmembrane</keyword>
<gene>
    <name evidence="3" type="ORF">JK358_34850</name>
</gene>
<keyword evidence="4" id="KW-1185">Reference proteome</keyword>
<protein>
    <submittedName>
        <fullName evidence="3">Uncharacterized protein</fullName>
    </submittedName>
</protein>
<feature type="region of interest" description="Disordered" evidence="1">
    <location>
        <begin position="1"/>
        <end position="21"/>
    </location>
</feature>